<evidence type="ECO:0000256" key="2">
    <source>
        <dbReference type="SAM" id="SignalP"/>
    </source>
</evidence>
<gene>
    <name evidence="3" type="ORF">D7X12_08540</name>
</gene>
<dbReference type="EMBL" id="RAWG01000039">
    <property type="protein sequence ID" value="RKH45148.1"/>
    <property type="molecule type" value="Genomic_DNA"/>
</dbReference>
<evidence type="ECO:0000313" key="3">
    <source>
        <dbReference type="EMBL" id="RKH45148.1"/>
    </source>
</evidence>
<name>A0A3A8NLN7_9BACT</name>
<reference evidence="4" key="1">
    <citation type="submission" date="2018-09" db="EMBL/GenBank/DDBJ databases">
        <authorList>
            <person name="Livingstone P.G."/>
            <person name="Whitworth D.E."/>
        </authorList>
    </citation>
    <scope>NUCLEOTIDE SEQUENCE [LARGE SCALE GENOMIC DNA]</scope>
    <source>
        <strain evidence="4">CA040B</strain>
    </source>
</reference>
<evidence type="ECO:0000313" key="4">
    <source>
        <dbReference type="Proteomes" id="UP000273405"/>
    </source>
</evidence>
<keyword evidence="2" id="KW-0732">Signal</keyword>
<evidence type="ECO:0000256" key="1">
    <source>
        <dbReference type="SAM" id="Coils"/>
    </source>
</evidence>
<feature type="coiled-coil region" evidence="1">
    <location>
        <begin position="137"/>
        <end position="164"/>
    </location>
</feature>
<accession>A0A3A8NLN7</accession>
<dbReference type="AlphaFoldDB" id="A0A3A8NLN7"/>
<organism evidence="3 4">
    <name type="scientific">Corallococcus sicarius</name>
    <dbReference type="NCBI Taxonomy" id="2316726"/>
    <lineage>
        <taxon>Bacteria</taxon>
        <taxon>Pseudomonadati</taxon>
        <taxon>Myxococcota</taxon>
        <taxon>Myxococcia</taxon>
        <taxon>Myxococcales</taxon>
        <taxon>Cystobacterineae</taxon>
        <taxon>Myxococcaceae</taxon>
        <taxon>Corallococcus</taxon>
    </lineage>
</organism>
<dbReference type="RefSeq" id="WP_120624771.1">
    <property type="nucleotide sequence ID" value="NZ_RAWG01000039.1"/>
</dbReference>
<sequence length="300" mass="31470">MPRLAAIVFLLLGAAVPAQPAPVPREPQERRVVLPDSATGAVPELRVAAGVVTLLLFDTPLDRGSVELEGRARFQFVDTGERMLALVPATDLRTGEQLGLRVRFADGASPDSAVFVLVSQPSVVDARVRVFRRAQSLAVLQAELAEARAQLEAQRVELARLRSSGEAGGPAGFALAGLLDSSGVRALDAVVDSSTQVASALGVQAALSFRAGLWGAVSITVRNDGREPWTPLEARLTGPGKGARTRVLGVHMSQSRVGPGEVGVVAVDVGAPTWKKGTVFSLELVDASGARRLVFPRVVL</sequence>
<protein>
    <submittedName>
        <fullName evidence="3">DUF2381 family protein</fullName>
    </submittedName>
</protein>
<keyword evidence="1" id="KW-0175">Coiled coil</keyword>
<dbReference type="Proteomes" id="UP000273405">
    <property type="component" value="Unassembled WGS sequence"/>
</dbReference>
<proteinExistence type="predicted"/>
<comment type="caution">
    <text evidence="3">The sequence shown here is derived from an EMBL/GenBank/DDBJ whole genome shotgun (WGS) entry which is preliminary data.</text>
</comment>
<feature type="chain" id="PRO_5017332425" evidence="2">
    <location>
        <begin position="21"/>
        <end position="300"/>
    </location>
</feature>
<dbReference type="OrthoDB" id="5511154at2"/>
<dbReference type="Pfam" id="PF09544">
    <property type="entry name" value="DUF2381"/>
    <property type="match status" value="1"/>
</dbReference>
<feature type="signal peptide" evidence="2">
    <location>
        <begin position="1"/>
        <end position="20"/>
    </location>
</feature>
<keyword evidence="4" id="KW-1185">Reference proteome</keyword>
<dbReference type="NCBIfam" id="TIGR02268">
    <property type="entry name" value="Myxococcus xanthus paralogous family TIGR02268"/>
    <property type="match status" value="1"/>
</dbReference>
<dbReference type="InterPro" id="IPR011754">
    <property type="entry name" value="Mxa_paralog_2268"/>
</dbReference>